<comment type="caution">
    <text evidence="1">The sequence shown here is derived from an EMBL/GenBank/DDBJ whole genome shotgun (WGS) entry which is preliminary data.</text>
</comment>
<dbReference type="Proteomes" id="UP000613030">
    <property type="component" value="Unassembled WGS sequence"/>
</dbReference>
<dbReference type="Gene3D" id="3.40.50.1000">
    <property type="entry name" value="HAD superfamily/HAD-like"/>
    <property type="match status" value="1"/>
</dbReference>
<organism evidence="1 2">
    <name type="scientific">Chryseolinea lacunae</name>
    <dbReference type="NCBI Taxonomy" id="2801331"/>
    <lineage>
        <taxon>Bacteria</taxon>
        <taxon>Pseudomonadati</taxon>
        <taxon>Bacteroidota</taxon>
        <taxon>Cytophagia</taxon>
        <taxon>Cytophagales</taxon>
        <taxon>Fulvivirgaceae</taxon>
        <taxon>Chryseolinea</taxon>
    </lineage>
</organism>
<gene>
    <name evidence="1" type="ORF">JI741_03875</name>
</gene>
<dbReference type="InterPro" id="IPR023214">
    <property type="entry name" value="HAD_sf"/>
</dbReference>
<dbReference type="SUPFAM" id="SSF56784">
    <property type="entry name" value="HAD-like"/>
    <property type="match status" value="1"/>
</dbReference>
<proteinExistence type="predicted"/>
<evidence type="ECO:0000313" key="1">
    <source>
        <dbReference type="EMBL" id="MBL0740338.1"/>
    </source>
</evidence>
<dbReference type="RefSeq" id="WP_202007555.1">
    <property type="nucleotide sequence ID" value="NZ_JAERRB010000001.1"/>
</dbReference>
<reference evidence="1 2" key="1">
    <citation type="submission" date="2021-01" db="EMBL/GenBank/DDBJ databases">
        <title>Chryseolinea sp. Jin1 Genome sequencing and assembly.</title>
        <authorList>
            <person name="Kim I."/>
        </authorList>
    </citation>
    <scope>NUCLEOTIDE SEQUENCE [LARGE SCALE GENOMIC DNA]</scope>
    <source>
        <strain evidence="1 2">Jin1</strain>
    </source>
</reference>
<dbReference type="InterPro" id="IPR036412">
    <property type="entry name" value="HAD-like_sf"/>
</dbReference>
<dbReference type="EMBL" id="JAERRB010000001">
    <property type="protein sequence ID" value="MBL0740338.1"/>
    <property type="molecule type" value="Genomic_DNA"/>
</dbReference>
<sequence>MSLSSIEKIFSTPGGQFVTPIEELSKKLKNIKAFVFDWDGVFNDGTKNEHGSSTFSETDAMGTNLMRLSRWMPEQKMPYAAVLSGEENKISFKFGAREHFHHVYFKVRDKTIALSHFNKTFGLTNENILFVFDDVLDLSLARICGLRMMISRKANPMFRKYVIDNGLADYITAHDGSQFGVREITELVIALSGNYDETLEHRITFSPDYKTYFEERQNLPTSFFTVVNNEIARQEIVL</sequence>
<accession>A0ABS1KM91</accession>
<evidence type="ECO:0000313" key="2">
    <source>
        <dbReference type="Proteomes" id="UP000613030"/>
    </source>
</evidence>
<protein>
    <submittedName>
        <fullName evidence="1">Phosphatase</fullName>
    </submittedName>
</protein>
<name>A0ABS1KM91_9BACT</name>
<keyword evidence="2" id="KW-1185">Reference proteome</keyword>